<feature type="compositionally biased region" description="Polar residues" evidence="16">
    <location>
        <begin position="531"/>
        <end position="546"/>
    </location>
</feature>
<feature type="transmembrane region" description="Helical" evidence="17">
    <location>
        <begin position="201"/>
        <end position="223"/>
    </location>
</feature>
<evidence type="ECO:0000256" key="13">
    <source>
        <dbReference type="ARBA" id="ARBA00023242"/>
    </source>
</evidence>
<dbReference type="InterPro" id="IPR019049">
    <property type="entry name" value="Nucleoporin_prot_Ndc1/Nup"/>
</dbReference>
<name>A0A8C5B831_GADMO</name>
<keyword evidence="13" id="KW-0539">Nucleus</keyword>
<proteinExistence type="inferred from homology"/>
<keyword evidence="10" id="KW-0811">Translocation</keyword>
<dbReference type="GO" id="GO:0030674">
    <property type="term" value="F:protein-macromolecule adaptor activity"/>
    <property type="evidence" value="ECO:0007669"/>
    <property type="project" value="TreeGrafter"/>
</dbReference>
<evidence type="ECO:0000256" key="17">
    <source>
        <dbReference type="SAM" id="Phobius"/>
    </source>
</evidence>
<keyword evidence="8" id="KW-0653">Protein transport</keyword>
<dbReference type="Ensembl" id="ENSGMOT00000055666.1">
    <property type="protein sequence ID" value="ENSGMOP00000040392.1"/>
    <property type="gene ID" value="ENSGMOG00000012456.2"/>
</dbReference>
<evidence type="ECO:0000256" key="9">
    <source>
        <dbReference type="ARBA" id="ARBA00022989"/>
    </source>
</evidence>
<feature type="region of interest" description="Disordered" evidence="16">
    <location>
        <begin position="440"/>
        <end position="466"/>
    </location>
</feature>
<keyword evidence="9 17" id="KW-1133">Transmembrane helix</keyword>
<dbReference type="OMA" id="ILCQQHL"/>
<evidence type="ECO:0000256" key="8">
    <source>
        <dbReference type="ARBA" id="ARBA00022927"/>
    </source>
</evidence>
<feature type="transmembrane region" description="Helical" evidence="17">
    <location>
        <begin position="316"/>
        <end position="340"/>
    </location>
</feature>
<dbReference type="GO" id="GO:0070762">
    <property type="term" value="C:nuclear pore transmembrane ring"/>
    <property type="evidence" value="ECO:0007669"/>
    <property type="project" value="TreeGrafter"/>
</dbReference>
<evidence type="ECO:0000256" key="16">
    <source>
        <dbReference type="SAM" id="MobiDB-lite"/>
    </source>
</evidence>
<keyword evidence="5" id="KW-0813">Transport</keyword>
<dbReference type="PANTHER" id="PTHR13269">
    <property type="entry name" value="NUCLEOPORIN NDC1"/>
    <property type="match status" value="1"/>
</dbReference>
<evidence type="ECO:0000313" key="19">
    <source>
        <dbReference type="Proteomes" id="UP000694546"/>
    </source>
</evidence>
<organism evidence="18 19">
    <name type="scientific">Gadus morhua</name>
    <name type="common">Atlantic cod</name>
    <dbReference type="NCBI Taxonomy" id="8049"/>
    <lineage>
        <taxon>Eukaryota</taxon>
        <taxon>Metazoa</taxon>
        <taxon>Chordata</taxon>
        <taxon>Craniata</taxon>
        <taxon>Vertebrata</taxon>
        <taxon>Euteleostomi</taxon>
        <taxon>Actinopterygii</taxon>
        <taxon>Neopterygii</taxon>
        <taxon>Teleostei</taxon>
        <taxon>Neoteleostei</taxon>
        <taxon>Acanthomorphata</taxon>
        <taxon>Zeiogadaria</taxon>
        <taxon>Gadariae</taxon>
        <taxon>Gadiformes</taxon>
        <taxon>Gadoidei</taxon>
        <taxon>Gadidae</taxon>
        <taxon>Gadus</taxon>
    </lineage>
</organism>
<feature type="transmembrane region" description="Helical" evidence="17">
    <location>
        <begin position="243"/>
        <end position="266"/>
    </location>
</feature>
<evidence type="ECO:0000256" key="7">
    <source>
        <dbReference type="ARBA" id="ARBA00022816"/>
    </source>
</evidence>
<accession>A0A8C5B831</accession>
<dbReference type="GeneTree" id="ENSGT00390000014590"/>
<dbReference type="AlphaFoldDB" id="A0A8C5B831"/>
<keyword evidence="19" id="KW-1185">Reference proteome</keyword>
<evidence type="ECO:0000256" key="1">
    <source>
        <dbReference type="ARBA" id="ARBA00004232"/>
    </source>
</evidence>
<evidence type="ECO:0000256" key="4">
    <source>
        <dbReference type="ARBA" id="ARBA00017534"/>
    </source>
</evidence>
<comment type="function">
    <text evidence="14">Component of the nuclear pore complex (NPC), which plays a key role in de novo assembly and insertion of NPC in the nuclear envelope. Required for NPC and nuclear envelope assembly, possibly by forming a link between the nuclear envelope membrane and soluble nucleoporins, thereby anchoring the NPC in the membrane.</text>
</comment>
<keyword evidence="7" id="KW-0509">mRNA transport</keyword>
<evidence type="ECO:0000256" key="10">
    <source>
        <dbReference type="ARBA" id="ARBA00023010"/>
    </source>
</evidence>
<dbReference type="Pfam" id="PF09531">
    <property type="entry name" value="Ndc1_Nup"/>
    <property type="match status" value="2"/>
</dbReference>
<evidence type="ECO:0000256" key="15">
    <source>
        <dbReference type="ARBA" id="ARBA00031201"/>
    </source>
</evidence>
<reference evidence="18" key="2">
    <citation type="submission" date="2025-09" db="UniProtKB">
        <authorList>
            <consortium name="Ensembl"/>
        </authorList>
    </citation>
    <scope>IDENTIFICATION</scope>
</reference>
<dbReference type="GO" id="GO:0031965">
    <property type="term" value="C:nuclear membrane"/>
    <property type="evidence" value="ECO:0007669"/>
    <property type="project" value="UniProtKB-SubCell"/>
</dbReference>
<evidence type="ECO:0000256" key="6">
    <source>
        <dbReference type="ARBA" id="ARBA00022692"/>
    </source>
</evidence>
<keyword evidence="12 17" id="KW-0472">Membrane</keyword>
<comment type="similarity">
    <text evidence="3">Belongs to the NDC1 family.</text>
</comment>
<keyword evidence="11" id="KW-0906">Nuclear pore complex</keyword>
<reference evidence="18" key="1">
    <citation type="submission" date="2025-08" db="UniProtKB">
        <authorList>
            <consortium name="Ensembl"/>
        </authorList>
    </citation>
    <scope>IDENTIFICATION</scope>
</reference>
<feature type="region of interest" description="Disordered" evidence="16">
    <location>
        <begin position="531"/>
        <end position="561"/>
    </location>
</feature>
<feature type="transmembrane region" description="Helical" evidence="17">
    <location>
        <begin position="112"/>
        <end position="135"/>
    </location>
</feature>
<dbReference type="PANTHER" id="PTHR13269:SF6">
    <property type="entry name" value="NUCLEOPORIN NDC1"/>
    <property type="match status" value="1"/>
</dbReference>
<evidence type="ECO:0000256" key="11">
    <source>
        <dbReference type="ARBA" id="ARBA00023132"/>
    </source>
</evidence>
<evidence type="ECO:0000256" key="14">
    <source>
        <dbReference type="ARBA" id="ARBA00025441"/>
    </source>
</evidence>
<feature type="transmembrane region" description="Helical" evidence="17">
    <location>
        <begin position="155"/>
        <end position="175"/>
    </location>
</feature>
<dbReference type="GO" id="GO:0015031">
    <property type="term" value="P:protein transport"/>
    <property type="evidence" value="ECO:0007669"/>
    <property type="project" value="UniProtKB-KW"/>
</dbReference>
<keyword evidence="6 17" id="KW-0812">Transmembrane</keyword>
<dbReference type="GO" id="GO:0051028">
    <property type="term" value="P:mRNA transport"/>
    <property type="evidence" value="ECO:0007669"/>
    <property type="project" value="UniProtKB-KW"/>
</dbReference>
<protein>
    <recommendedName>
        <fullName evidence="4">Nucleoporin NDC1</fullName>
    </recommendedName>
    <alternativeName>
        <fullName evidence="15">Transmembrane protein 48</fullName>
    </alternativeName>
</protein>
<evidence type="ECO:0000256" key="12">
    <source>
        <dbReference type="ARBA" id="ARBA00023136"/>
    </source>
</evidence>
<evidence type="ECO:0000256" key="5">
    <source>
        <dbReference type="ARBA" id="ARBA00022448"/>
    </source>
</evidence>
<evidence type="ECO:0000256" key="2">
    <source>
        <dbReference type="ARBA" id="ARBA00004567"/>
    </source>
</evidence>
<evidence type="ECO:0000256" key="3">
    <source>
        <dbReference type="ARBA" id="ARBA00005760"/>
    </source>
</evidence>
<feature type="transmembrane region" description="Helical" evidence="17">
    <location>
        <begin position="20"/>
        <end position="43"/>
    </location>
</feature>
<sequence>MFSAEQNCWFVRKVVCWRAAASIAWAVLLLPPVTALFVVLSRVSLFHPIEWITECLSILTSASTMFSFVLLCGVVVVVGFFNLEYYTVTPSIACSKIALLAQLLHPRQCLHAVVHCIMGVIVAWCCAFTIGPRYQNLASVCTLVDGDPQLCLNEYHLVLILFGAFVGYSHSLFGVMHNMNYVPFHAVQQYKYLRFKGNLPLVVKCSAIQSLYFTRNFLAVYFFLGYIPRSWLCDTLSLQSNRFVLLVVPYLLITHACIVHSIREVLHIFSFRAPDRDPYLIGHYIYMCSSMVHPSLPSSLNPLDSIAGLLDLAMLYHLWISGTFLLLTWYLTVLLFRVFVTEVYNFPVQSAFTEQADRCLPKVLPGQQPMVLKFLALQDLALLSQHAPSRRAQVFSLSQPGGHPHNWNALSSECLSLLADLTQRLVAHHETVAINGRAKLHSAGSDKKSVSSDSSGLSATQDISTPRSAFLRSAGAAAPMSPNTGPFTSDLDSPFSSRALRRLAPHLVPSSPWSETVQSPHLLRRGPQLWSASTDTRTSGSLSPSPTSAPCPHPAESKPSPVTQFLHNRKEQVKHFLGRRVLVMYLFNKLPEASSQALFADSQSHIWALEGLSHLVAASFTEDKFGVVQTTLPSILGSMLVLQEAVDRHFKLPHASSKPLRSACSMGDCTSKTLRFALRATLKTAIYRITTTFGHHLNAIKMSAEHRKRLQQFLEYKE</sequence>
<comment type="subcellular location">
    <subcellularLocation>
        <location evidence="1">Nucleus membrane</location>
        <topology evidence="1">Multi-pass membrane protein</topology>
    </subcellularLocation>
    <subcellularLocation>
        <location evidence="2">Nucleus</location>
        <location evidence="2">Nuclear pore complex</location>
    </subcellularLocation>
</comment>
<dbReference type="GO" id="GO:0006999">
    <property type="term" value="P:nuclear pore organization"/>
    <property type="evidence" value="ECO:0007669"/>
    <property type="project" value="TreeGrafter"/>
</dbReference>
<feature type="transmembrane region" description="Helical" evidence="17">
    <location>
        <begin position="55"/>
        <end position="81"/>
    </location>
</feature>
<gene>
    <name evidence="18" type="primary">NDC1</name>
</gene>
<dbReference type="Proteomes" id="UP000694546">
    <property type="component" value="Chromosome 8"/>
</dbReference>
<evidence type="ECO:0000313" key="18">
    <source>
        <dbReference type="Ensembl" id="ENSGMOP00000040392.1"/>
    </source>
</evidence>